<dbReference type="InterPro" id="IPR050942">
    <property type="entry name" value="F-box_BR-signaling"/>
</dbReference>
<evidence type="ECO:0000313" key="2">
    <source>
        <dbReference type="EMBL" id="KAI5346893.1"/>
    </source>
</evidence>
<dbReference type="AlphaFoldDB" id="A0AAD4WNU3"/>
<name>A0AAD4WNU3_PRUDU</name>
<proteinExistence type="predicted"/>
<keyword evidence="3" id="KW-1185">Reference proteome</keyword>
<evidence type="ECO:0000259" key="1">
    <source>
        <dbReference type="Pfam" id="PF03478"/>
    </source>
</evidence>
<accession>A0AAD4WNU3</accession>
<dbReference type="EMBL" id="JAJFAZ020000002">
    <property type="protein sequence ID" value="KAI5346893.1"/>
    <property type="molecule type" value="Genomic_DNA"/>
</dbReference>
<dbReference type="Pfam" id="PF03478">
    <property type="entry name" value="Beta-prop_KIB1-4"/>
    <property type="match status" value="1"/>
</dbReference>
<dbReference type="PANTHER" id="PTHR44259:SF107">
    <property type="entry name" value="F-BOX PROTEIN SKIP23-LIKE"/>
    <property type="match status" value="1"/>
</dbReference>
<sequence>MTKNSIIRLPPLNPPDECHRDACAKHCEYFVYKAAISADPISNANDCIVEDIAQIGDKSYVLTAIRRKLFIFEYTTQRILNVNAVAPLFFETDLYIKAYLVGSNEEELLLVHRYSTFTCQCRVTNGFRLFKMDDDKYTWIEKNDLGDFALFVGDNSSISVVASKIQGCESNCIYFYDDNDLTKRDRSFTDFGVYNIKSQRILKPARIMTLMKKLKQPPIWFLPSTYLTTAPPEKQCSASFPGLAQSSGSNPVIYIGYPGPITTRRRYAFSTATGLYGFDHLKTPKGFRRFVDDAIERSGELVAYISGMTSSAEIIRAMDEISNRVCSVIDSAELCRQTHPDREFVEEAIKASIRVNEYLHYLNTNHTLYNAVIKAEQEGNLLTDEAHRVAHYFRLDFERSGIHLSAEKVDRVNRLSIDISQLCRQLDCILSLEPHINSSHKQFEFFSSEAYLLWIFECLLWILLIKRFIAKEPVYPKHEIHICIPYGVSRINKNELKKKEKKKKNQEE</sequence>
<feature type="domain" description="KIB1-4 beta-propeller" evidence="1">
    <location>
        <begin position="45"/>
        <end position="195"/>
    </location>
</feature>
<dbReference type="Proteomes" id="UP001054821">
    <property type="component" value="Chromosome 2"/>
</dbReference>
<comment type="caution">
    <text evidence="2">The sequence shown here is derived from an EMBL/GenBank/DDBJ whole genome shotgun (WGS) entry which is preliminary data.</text>
</comment>
<gene>
    <name evidence="2" type="ORF">L3X38_014772</name>
</gene>
<protein>
    <recommendedName>
        <fullName evidence="1">KIB1-4 beta-propeller domain-containing protein</fullName>
    </recommendedName>
</protein>
<evidence type="ECO:0000313" key="3">
    <source>
        <dbReference type="Proteomes" id="UP001054821"/>
    </source>
</evidence>
<dbReference type="SUPFAM" id="SSF55486">
    <property type="entry name" value="Metalloproteases ('zincins'), catalytic domain"/>
    <property type="match status" value="1"/>
</dbReference>
<dbReference type="PANTHER" id="PTHR44259">
    <property type="entry name" value="OS07G0183000 PROTEIN-RELATED"/>
    <property type="match status" value="1"/>
</dbReference>
<organism evidence="2 3">
    <name type="scientific">Prunus dulcis</name>
    <name type="common">Almond</name>
    <name type="synonym">Amygdalus dulcis</name>
    <dbReference type="NCBI Taxonomy" id="3755"/>
    <lineage>
        <taxon>Eukaryota</taxon>
        <taxon>Viridiplantae</taxon>
        <taxon>Streptophyta</taxon>
        <taxon>Embryophyta</taxon>
        <taxon>Tracheophyta</taxon>
        <taxon>Spermatophyta</taxon>
        <taxon>Magnoliopsida</taxon>
        <taxon>eudicotyledons</taxon>
        <taxon>Gunneridae</taxon>
        <taxon>Pentapetalae</taxon>
        <taxon>rosids</taxon>
        <taxon>fabids</taxon>
        <taxon>Rosales</taxon>
        <taxon>Rosaceae</taxon>
        <taxon>Amygdaloideae</taxon>
        <taxon>Amygdaleae</taxon>
        <taxon>Prunus</taxon>
    </lineage>
</organism>
<dbReference type="InterPro" id="IPR005174">
    <property type="entry name" value="KIB1-4_b-propeller"/>
</dbReference>
<reference evidence="2 3" key="1">
    <citation type="journal article" date="2022" name="G3 (Bethesda)">
        <title>Whole-genome sequence and methylome profiling of the almond [Prunus dulcis (Mill.) D.A. Webb] cultivar 'Nonpareil'.</title>
        <authorList>
            <person name="D'Amico-Willman K.M."/>
            <person name="Ouma W.Z."/>
            <person name="Meulia T."/>
            <person name="Sideli G.M."/>
            <person name="Gradziel T.M."/>
            <person name="Fresnedo-Ramirez J."/>
        </authorList>
    </citation>
    <scope>NUCLEOTIDE SEQUENCE [LARGE SCALE GENOMIC DNA]</scope>
    <source>
        <strain evidence="2">Clone GOH B32 T37-40</strain>
    </source>
</reference>